<accession>A0A1V4GSU1</accession>
<dbReference type="SMART" id="SM00419">
    <property type="entry name" value="HTH_CRP"/>
    <property type="match status" value="1"/>
</dbReference>
<proteinExistence type="predicted"/>
<dbReference type="Proteomes" id="UP000191025">
    <property type="component" value="Unassembled WGS sequence"/>
</dbReference>
<keyword evidence="1" id="KW-0805">Transcription regulation</keyword>
<dbReference type="GO" id="GO:0003677">
    <property type="term" value="F:DNA binding"/>
    <property type="evidence" value="ECO:0007669"/>
    <property type="project" value="UniProtKB-KW"/>
</dbReference>
<evidence type="ECO:0000256" key="2">
    <source>
        <dbReference type="ARBA" id="ARBA00023125"/>
    </source>
</evidence>
<keyword evidence="2" id="KW-0238">DNA-binding</keyword>
<evidence type="ECO:0000313" key="5">
    <source>
        <dbReference type="EMBL" id="OPH35401.1"/>
    </source>
</evidence>
<dbReference type="GO" id="GO:0006355">
    <property type="term" value="P:regulation of DNA-templated transcription"/>
    <property type="evidence" value="ECO:0007669"/>
    <property type="project" value="InterPro"/>
</dbReference>
<dbReference type="InterPro" id="IPR018490">
    <property type="entry name" value="cNMP-bd_dom_sf"/>
</dbReference>
<evidence type="ECO:0000259" key="4">
    <source>
        <dbReference type="PROSITE" id="PS51063"/>
    </source>
</evidence>
<dbReference type="CDD" id="cd00092">
    <property type="entry name" value="HTH_CRP"/>
    <property type="match status" value="1"/>
</dbReference>
<dbReference type="SUPFAM" id="SSF46785">
    <property type="entry name" value="Winged helix' DNA-binding domain"/>
    <property type="match status" value="1"/>
</dbReference>
<evidence type="ECO:0000256" key="3">
    <source>
        <dbReference type="ARBA" id="ARBA00023163"/>
    </source>
</evidence>
<protein>
    <recommendedName>
        <fullName evidence="4">HTH crp-type domain-containing protein</fullName>
    </recommendedName>
</protein>
<dbReference type="PROSITE" id="PS51063">
    <property type="entry name" value="HTH_CRP_2"/>
    <property type="match status" value="1"/>
</dbReference>
<name>A0A1V4GSU1_MORLA</name>
<evidence type="ECO:0000256" key="1">
    <source>
        <dbReference type="ARBA" id="ARBA00023015"/>
    </source>
</evidence>
<keyword evidence="3" id="KW-0804">Transcription</keyword>
<dbReference type="SUPFAM" id="SSF51206">
    <property type="entry name" value="cAMP-binding domain-like"/>
    <property type="match status" value="1"/>
</dbReference>
<sequence length="297" mass="33598">MDGTYSTVLWHHLFCMAKKMIKSAEHTKKAYLDTLRTHPLFALLPQSVAGETVKDELLDQVVIHEYAKSELIFIQHSVVKNLYFLLDGQVMCHRELPSGQACLIANYHEMGLINESVLWGLETENGADFDMGIHQVGQMNDVAEQISKTNIATRHSKLLIKERGIHQLTATAKCPTVVATLPVQAYFESIADFDLGNLIMWFCNTISKRMYYHLISSDLLAFVQAKSKLSYYFLTHYPVGVPFELPFSQKQLAGQIGLRPETLSRTLKELIDAGLISKRKSQYCLMDAERLLALVSD</sequence>
<evidence type="ECO:0000313" key="6">
    <source>
        <dbReference type="Proteomes" id="UP000191025"/>
    </source>
</evidence>
<dbReference type="Pfam" id="PF13545">
    <property type="entry name" value="HTH_Crp_2"/>
    <property type="match status" value="1"/>
</dbReference>
<dbReference type="EMBL" id="MXAN01000067">
    <property type="protein sequence ID" value="OPH35401.1"/>
    <property type="molecule type" value="Genomic_DNA"/>
</dbReference>
<dbReference type="InterPro" id="IPR036388">
    <property type="entry name" value="WH-like_DNA-bd_sf"/>
</dbReference>
<reference evidence="6" key="1">
    <citation type="submission" date="2017-03" db="EMBL/GenBank/DDBJ databases">
        <title>Draft genome sequence of Moraxella equi CCUG 4950T type strain.</title>
        <authorList>
            <person name="Salva-Serra F."/>
            <person name="Engstrom-Jakobsson H."/>
            <person name="Thorell K."/>
            <person name="Jaen-Luchoro D."/>
            <person name="Gonzales-Siles L."/>
            <person name="Karlsson R."/>
            <person name="Yazdan S."/>
            <person name="Boulund F."/>
            <person name="Johnning A."/>
            <person name="Engstrand L."/>
            <person name="Kristiansson E."/>
            <person name="Moore E."/>
        </authorList>
    </citation>
    <scope>NUCLEOTIDE SEQUENCE [LARGE SCALE GENOMIC DNA]</scope>
    <source>
        <strain evidence="6">CCUG 4441</strain>
    </source>
</reference>
<dbReference type="InterPro" id="IPR014710">
    <property type="entry name" value="RmlC-like_jellyroll"/>
</dbReference>
<dbReference type="Gene3D" id="2.60.120.10">
    <property type="entry name" value="Jelly Rolls"/>
    <property type="match status" value="1"/>
</dbReference>
<dbReference type="InterPro" id="IPR036390">
    <property type="entry name" value="WH_DNA-bd_sf"/>
</dbReference>
<dbReference type="Gene3D" id="1.10.10.10">
    <property type="entry name" value="Winged helix-like DNA-binding domain superfamily/Winged helix DNA-binding domain"/>
    <property type="match status" value="1"/>
</dbReference>
<dbReference type="AlphaFoldDB" id="A0A1V4GSU1"/>
<organism evidence="5 6">
    <name type="scientific">Moraxella lacunata</name>
    <dbReference type="NCBI Taxonomy" id="477"/>
    <lineage>
        <taxon>Bacteria</taxon>
        <taxon>Pseudomonadati</taxon>
        <taxon>Pseudomonadota</taxon>
        <taxon>Gammaproteobacteria</taxon>
        <taxon>Moraxellales</taxon>
        <taxon>Moraxellaceae</taxon>
        <taxon>Moraxella</taxon>
    </lineage>
</organism>
<comment type="caution">
    <text evidence="5">The sequence shown here is derived from an EMBL/GenBank/DDBJ whole genome shotgun (WGS) entry which is preliminary data.</text>
</comment>
<dbReference type="InterPro" id="IPR012318">
    <property type="entry name" value="HTH_CRP"/>
</dbReference>
<feature type="domain" description="HTH crp-type" evidence="4">
    <location>
        <begin position="223"/>
        <end position="289"/>
    </location>
</feature>
<gene>
    <name evidence="5" type="ORF">B5J94_09580</name>
</gene>